<feature type="region of interest" description="Disordered" evidence="1">
    <location>
        <begin position="1"/>
        <end position="45"/>
    </location>
</feature>
<keyword evidence="3" id="KW-1185">Reference proteome</keyword>
<accession>A0A919R593</accession>
<protein>
    <submittedName>
        <fullName evidence="2">Uncharacterized protein</fullName>
    </submittedName>
</protein>
<evidence type="ECO:0000313" key="2">
    <source>
        <dbReference type="EMBL" id="GII79937.1"/>
    </source>
</evidence>
<reference evidence="2" key="1">
    <citation type="submission" date="2021-01" db="EMBL/GenBank/DDBJ databases">
        <title>Whole genome shotgun sequence of Sphaerisporangium rufum NBRC 109079.</title>
        <authorList>
            <person name="Komaki H."/>
            <person name="Tamura T."/>
        </authorList>
    </citation>
    <scope>NUCLEOTIDE SEQUENCE</scope>
    <source>
        <strain evidence="2">NBRC 109079</strain>
    </source>
</reference>
<sequence length="45" mass="5042">MRHFARRVPNLRQVVSGQTPPIDRRPARPGLTSSCLRGTLENATK</sequence>
<name>A0A919R593_9ACTN</name>
<dbReference type="EMBL" id="BOOU01000067">
    <property type="protein sequence ID" value="GII79937.1"/>
    <property type="molecule type" value="Genomic_DNA"/>
</dbReference>
<organism evidence="2 3">
    <name type="scientific">Sphaerisporangium rufum</name>
    <dbReference type="NCBI Taxonomy" id="1381558"/>
    <lineage>
        <taxon>Bacteria</taxon>
        <taxon>Bacillati</taxon>
        <taxon>Actinomycetota</taxon>
        <taxon>Actinomycetes</taxon>
        <taxon>Streptosporangiales</taxon>
        <taxon>Streptosporangiaceae</taxon>
        <taxon>Sphaerisporangium</taxon>
    </lineage>
</organism>
<feature type="compositionally biased region" description="Polar residues" evidence="1">
    <location>
        <begin position="31"/>
        <end position="45"/>
    </location>
</feature>
<proteinExistence type="predicted"/>
<dbReference type="Proteomes" id="UP000655287">
    <property type="component" value="Unassembled WGS sequence"/>
</dbReference>
<evidence type="ECO:0000313" key="3">
    <source>
        <dbReference type="Proteomes" id="UP000655287"/>
    </source>
</evidence>
<comment type="caution">
    <text evidence="2">The sequence shown here is derived from an EMBL/GenBank/DDBJ whole genome shotgun (WGS) entry which is preliminary data.</text>
</comment>
<evidence type="ECO:0000256" key="1">
    <source>
        <dbReference type="SAM" id="MobiDB-lite"/>
    </source>
</evidence>
<gene>
    <name evidence="2" type="ORF">Sru01_49190</name>
</gene>
<dbReference type="AlphaFoldDB" id="A0A919R593"/>